<dbReference type="EMBL" id="BEYU01000053">
    <property type="protein sequence ID" value="GBG29216.1"/>
    <property type="molecule type" value="Genomic_DNA"/>
</dbReference>
<evidence type="ECO:0000256" key="4">
    <source>
        <dbReference type="ARBA" id="ARBA00022840"/>
    </source>
</evidence>
<dbReference type="FunFam" id="1.10.510.10:FF:001091">
    <property type="entry name" value="STE family protein kinase"/>
    <property type="match status" value="1"/>
</dbReference>
<evidence type="ECO:0000313" key="10">
    <source>
        <dbReference type="Proteomes" id="UP000241890"/>
    </source>
</evidence>
<protein>
    <recommendedName>
        <fullName evidence="1">non-specific serine/threonine protein kinase</fullName>
        <ecNumber evidence="1">2.7.11.1</ecNumber>
    </recommendedName>
</protein>
<dbReference type="Gene3D" id="1.10.510.10">
    <property type="entry name" value="Transferase(Phosphotransferase) domain 1"/>
    <property type="match status" value="1"/>
</dbReference>
<keyword evidence="10" id="KW-1185">Reference proteome</keyword>
<sequence>MTMRGLEKGDPEELFELEESLGEGSYGEVFKASYKDGSDGFVAVKIIPIEDDLADLEKEIDILKSTKDTFIVEFVGAYKDAQQDRIWIVMELCMAGSVNDLIHICDVSLTENEIRVISASVLLGLHYLHSQRMIHRDIKAGNILLTESGHAKLADFGVSARLEADQSKRRTVIGTPFWMSPEVISESSYDGKADIWSLGITIIEMADQEPPYSNIHPMRAIFMIPSRPPPNFLHPDEFSDELQDFLKQCLQKDPSKRPTAQELMEHPFVRDTVDELDSGENRGYSPIIEKLVSDHLEEINEARLVESQNRSQGIATSISGTRGKTARYVDSMQRRTSKARSGRDTMEMNEDSGTLVANGSGYGTSIFTPPTSTVQPREASFMRYFMSHKTKKKAHKQQLDEDDDDWTIPDNAQEMIELTNRLQNLDHQFQRDVAELKKAYDERRAALLKMVDDPE</sequence>
<evidence type="ECO:0000256" key="1">
    <source>
        <dbReference type="ARBA" id="ARBA00012513"/>
    </source>
</evidence>
<dbReference type="GO" id="GO:0005524">
    <property type="term" value="F:ATP binding"/>
    <property type="evidence" value="ECO:0007669"/>
    <property type="project" value="UniProtKB-UniRule"/>
</dbReference>
<evidence type="ECO:0000256" key="2">
    <source>
        <dbReference type="ARBA" id="ARBA00022527"/>
    </source>
</evidence>
<evidence type="ECO:0000313" key="9">
    <source>
        <dbReference type="EMBL" id="GBG29216.1"/>
    </source>
</evidence>
<dbReference type="PANTHER" id="PTHR48012">
    <property type="entry name" value="STERILE20-LIKE KINASE, ISOFORM B-RELATED"/>
    <property type="match status" value="1"/>
</dbReference>
<dbReference type="OrthoDB" id="8693905at2759"/>
<dbReference type="SMART" id="SM00220">
    <property type="entry name" value="S_TKc"/>
    <property type="match status" value="1"/>
</dbReference>
<dbReference type="InterPro" id="IPR001245">
    <property type="entry name" value="Ser-Thr/Tyr_kinase_cat_dom"/>
</dbReference>
<keyword evidence="2 6" id="KW-0723">Serine/threonine-protein kinase</keyword>
<evidence type="ECO:0000256" key="7">
    <source>
        <dbReference type="SAM" id="MobiDB-lite"/>
    </source>
</evidence>
<dbReference type="InterPro" id="IPR017441">
    <property type="entry name" value="Protein_kinase_ATP_BS"/>
</dbReference>
<evidence type="ECO:0000256" key="3">
    <source>
        <dbReference type="ARBA" id="ARBA00022741"/>
    </source>
</evidence>
<keyword evidence="9" id="KW-0808">Transferase</keyword>
<keyword evidence="9" id="KW-0418">Kinase</keyword>
<feature type="domain" description="Protein kinase" evidence="8">
    <location>
        <begin position="15"/>
        <end position="269"/>
    </location>
</feature>
<dbReference type="InterPro" id="IPR000719">
    <property type="entry name" value="Prot_kinase_dom"/>
</dbReference>
<accession>A0A2R5GE73</accession>
<dbReference type="SUPFAM" id="SSF56112">
    <property type="entry name" value="Protein kinase-like (PK-like)"/>
    <property type="match status" value="1"/>
</dbReference>
<dbReference type="PROSITE" id="PS00107">
    <property type="entry name" value="PROTEIN_KINASE_ATP"/>
    <property type="match status" value="1"/>
</dbReference>
<evidence type="ECO:0000259" key="8">
    <source>
        <dbReference type="PROSITE" id="PS50011"/>
    </source>
</evidence>
<comment type="caution">
    <text evidence="9">The sequence shown here is derived from an EMBL/GenBank/DDBJ whole genome shotgun (WGS) entry which is preliminary data.</text>
</comment>
<dbReference type="EC" id="2.7.11.1" evidence="1"/>
<dbReference type="InterPro" id="IPR050629">
    <property type="entry name" value="STE20/SPS1-PAK"/>
</dbReference>
<proteinExistence type="inferred from homology"/>
<dbReference type="InterPro" id="IPR008271">
    <property type="entry name" value="Ser/Thr_kinase_AS"/>
</dbReference>
<feature type="region of interest" description="Disordered" evidence="7">
    <location>
        <begin position="330"/>
        <end position="350"/>
    </location>
</feature>
<reference evidence="9 10" key="1">
    <citation type="submission" date="2017-12" db="EMBL/GenBank/DDBJ databases">
        <title>Sequencing, de novo assembly and annotation of complete genome of a new Thraustochytrid species, strain FCC1311.</title>
        <authorList>
            <person name="Sedici K."/>
            <person name="Godart F."/>
            <person name="Aiese Cigliano R."/>
            <person name="Sanseverino W."/>
            <person name="Barakat M."/>
            <person name="Ortet P."/>
            <person name="Marechal E."/>
            <person name="Cagnac O."/>
            <person name="Amato A."/>
        </authorList>
    </citation>
    <scope>NUCLEOTIDE SEQUENCE [LARGE SCALE GENOMIC DNA]</scope>
</reference>
<organism evidence="9 10">
    <name type="scientific">Hondaea fermentalgiana</name>
    <dbReference type="NCBI Taxonomy" id="2315210"/>
    <lineage>
        <taxon>Eukaryota</taxon>
        <taxon>Sar</taxon>
        <taxon>Stramenopiles</taxon>
        <taxon>Bigyra</taxon>
        <taxon>Labyrinthulomycetes</taxon>
        <taxon>Thraustochytrida</taxon>
        <taxon>Thraustochytriidae</taxon>
        <taxon>Hondaea</taxon>
    </lineage>
</organism>
<dbReference type="PROSITE" id="PS00108">
    <property type="entry name" value="PROTEIN_KINASE_ST"/>
    <property type="match status" value="1"/>
</dbReference>
<dbReference type="Pfam" id="PF00069">
    <property type="entry name" value="Pkinase"/>
    <property type="match status" value="1"/>
</dbReference>
<evidence type="ECO:0000256" key="5">
    <source>
        <dbReference type="PROSITE-ProRule" id="PRU10141"/>
    </source>
</evidence>
<dbReference type="Proteomes" id="UP000241890">
    <property type="component" value="Unassembled WGS sequence"/>
</dbReference>
<dbReference type="PROSITE" id="PS50011">
    <property type="entry name" value="PROTEIN_KINASE_DOM"/>
    <property type="match status" value="1"/>
</dbReference>
<keyword evidence="4 5" id="KW-0067">ATP-binding</keyword>
<keyword evidence="3 5" id="KW-0547">Nucleotide-binding</keyword>
<name>A0A2R5GE73_9STRA</name>
<gene>
    <name evidence="9" type="ORF">FCC1311_054382</name>
</gene>
<dbReference type="GO" id="GO:0005737">
    <property type="term" value="C:cytoplasm"/>
    <property type="evidence" value="ECO:0007669"/>
    <property type="project" value="TreeGrafter"/>
</dbReference>
<comment type="similarity">
    <text evidence="6">Belongs to the protein kinase superfamily.</text>
</comment>
<dbReference type="PRINTS" id="PR00109">
    <property type="entry name" value="TYRKINASE"/>
</dbReference>
<dbReference type="InterPro" id="IPR011009">
    <property type="entry name" value="Kinase-like_dom_sf"/>
</dbReference>
<dbReference type="PANTHER" id="PTHR48012:SF2">
    <property type="entry name" value="STERILE20-LIKE KINASE, ISOFORM B"/>
    <property type="match status" value="1"/>
</dbReference>
<feature type="binding site" evidence="5">
    <location>
        <position position="45"/>
    </location>
    <ligand>
        <name>ATP</name>
        <dbReference type="ChEBI" id="CHEBI:30616"/>
    </ligand>
</feature>
<dbReference type="InParanoid" id="A0A2R5GE73"/>
<dbReference type="AlphaFoldDB" id="A0A2R5GE73"/>
<evidence type="ECO:0000256" key="6">
    <source>
        <dbReference type="RuleBase" id="RU000304"/>
    </source>
</evidence>
<dbReference type="GO" id="GO:0004674">
    <property type="term" value="F:protein serine/threonine kinase activity"/>
    <property type="evidence" value="ECO:0007669"/>
    <property type="project" value="UniProtKB-KW"/>
</dbReference>